<gene>
    <name evidence="1" type="ORF">LHGZ1_2404</name>
</gene>
<evidence type="ECO:0000313" key="2">
    <source>
        <dbReference type="Proteomes" id="UP000197424"/>
    </source>
</evidence>
<accession>A0A248LL08</accession>
<dbReference type="AlphaFoldDB" id="A0A248LL08"/>
<name>A0A248LL08_9NEIS</name>
<proteinExistence type="predicted"/>
<dbReference type="Proteomes" id="UP000197424">
    <property type="component" value="Chromosome"/>
</dbReference>
<protein>
    <submittedName>
        <fullName evidence="1">Uncharacterized protein</fullName>
    </submittedName>
</protein>
<organism evidence="1 2">
    <name type="scientific">Laribacter hongkongensis</name>
    <dbReference type="NCBI Taxonomy" id="168471"/>
    <lineage>
        <taxon>Bacteria</taxon>
        <taxon>Pseudomonadati</taxon>
        <taxon>Pseudomonadota</taxon>
        <taxon>Betaproteobacteria</taxon>
        <taxon>Neisseriales</taxon>
        <taxon>Aquaspirillaceae</taxon>
        <taxon>Laribacter</taxon>
    </lineage>
</organism>
<reference evidence="2" key="1">
    <citation type="submission" date="2017-06" db="EMBL/GenBank/DDBJ databases">
        <title>Whole genome sequence of Laribacter hongkongensis LHGZ1.</title>
        <authorList>
            <person name="Chen D."/>
            <person name="Wu H."/>
            <person name="Chen J."/>
        </authorList>
    </citation>
    <scope>NUCLEOTIDE SEQUENCE [LARGE SCALE GENOMIC DNA]</scope>
    <source>
        <strain evidence="2">LHGZ1</strain>
    </source>
</reference>
<dbReference type="EMBL" id="CP022115">
    <property type="protein sequence ID" value="ASJ25235.1"/>
    <property type="molecule type" value="Genomic_DNA"/>
</dbReference>
<evidence type="ECO:0000313" key="1">
    <source>
        <dbReference type="EMBL" id="ASJ25235.1"/>
    </source>
</evidence>
<sequence>MQAGRFYGAMNRLAIMFQIFTTGFRFRQYRRCKAAAPFPVAGPRGGWAARPSGPRHRLCL</sequence>